<dbReference type="OrthoDB" id="1322097at2"/>
<gene>
    <name evidence="1" type="ORF">SAMN04488062_10455</name>
</gene>
<dbReference type="EMBL" id="FNDB01000004">
    <property type="protein sequence ID" value="SDH07757.1"/>
    <property type="molecule type" value="Genomic_DNA"/>
</dbReference>
<proteinExistence type="predicted"/>
<reference evidence="2" key="1">
    <citation type="submission" date="2016-10" db="EMBL/GenBank/DDBJ databases">
        <authorList>
            <person name="Varghese N."/>
            <person name="Submissions S."/>
        </authorList>
    </citation>
    <scope>NUCLEOTIDE SEQUENCE [LARGE SCALE GENOMIC DNA]</scope>
    <source>
        <strain evidence="2">CGMCC 1.2747</strain>
    </source>
</reference>
<accession>A0A1G7ZGP9</accession>
<protein>
    <submittedName>
        <fullName evidence="1">Uncharacterized protein</fullName>
    </submittedName>
</protein>
<dbReference type="Proteomes" id="UP000199274">
    <property type="component" value="Unassembled WGS sequence"/>
</dbReference>
<dbReference type="RefSeq" id="WP_091256202.1">
    <property type="nucleotide sequence ID" value="NZ_FNDB01000004.1"/>
</dbReference>
<sequence>MSESNRQLNIKFYDELNRIFKIKKYKTWQELAKEVTIEKIAETYNVFGQIFSTNLNRYELLPKNNPSQKLTSIFHGYSDGNSIINNVARYSLYSDEILIFHPLQNPNITSPDYNPIAKPHLWRLEFVDALYFYIVLQKWVRSGIVHLIENPFNFDSEAHSILKEEARKRVELNPGIMTDPEFKMDINKMNDEKLRRSFFGLPLKAIEVTISKAFPSYSTNEVTNLALSFKRREKEHPMYVDFGDDQMESVSLNDSGGSIEMIDAICKLTGAISYTSQVSIKRQLEFRGTNPFWTKFGSLYSGLDLTYLDNVDTSFALHIREENRISGMRKAFREVSSFIEQTELDKLSDDKILHFNDKIKEEVKRSEVEWMKIIDDAKKFNITTIASVSTIGALLDPTKIIVPAIGIPSGIIISEYFKNRGLKSYRSKDAYSVFVDLKNKKPSFYTEFKNCIF</sequence>
<evidence type="ECO:0000313" key="1">
    <source>
        <dbReference type="EMBL" id="SDH07757.1"/>
    </source>
</evidence>
<organism evidence="1 2">
    <name type="scientific">Flavobacterium omnivorum</name>
    <dbReference type="NCBI Taxonomy" id="178355"/>
    <lineage>
        <taxon>Bacteria</taxon>
        <taxon>Pseudomonadati</taxon>
        <taxon>Bacteroidota</taxon>
        <taxon>Flavobacteriia</taxon>
        <taxon>Flavobacteriales</taxon>
        <taxon>Flavobacteriaceae</taxon>
        <taxon>Flavobacterium</taxon>
    </lineage>
</organism>
<evidence type="ECO:0000313" key="2">
    <source>
        <dbReference type="Proteomes" id="UP000199274"/>
    </source>
</evidence>
<dbReference type="AlphaFoldDB" id="A0A1G7ZGP9"/>
<name>A0A1G7ZGP9_9FLAO</name>
<keyword evidence="2" id="KW-1185">Reference proteome</keyword>